<reference evidence="2 3" key="1">
    <citation type="submission" date="2019-08" db="EMBL/GenBank/DDBJ databases">
        <authorList>
            <person name="Liang Q."/>
        </authorList>
    </citation>
    <scope>NUCLEOTIDE SEQUENCE [LARGE SCALE GENOMIC DNA]</scope>
    <source>
        <strain evidence="2 3">V1718</strain>
    </source>
</reference>
<organism evidence="2 3">
    <name type="scientific">Microvenator marinus</name>
    <dbReference type="NCBI Taxonomy" id="2600177"/>
    <lineage>
        <taxon>Bacteria</taxon>
        <taxon>Deltaproteobacteria</taxon>
        <taxon>Bradymonadales</taxon>
        <taxon>Microvenatoraceae</taxon>
        <taxon>Microvenator</taxon>
    </lineage>
</organism>
<protein>
    <submittedName>
        <fullName evidence="2">Saccharopine dehydrogenase</fullName>
    </submittedName>
</protein>
<sequence>MTEFDIVIYGVSGFAGKLVAEYMVRYAPKDLAWAAAGRDEAKVRAALDDVGAASSVPVIVADSNDVESLHKMAKATRVVCSTVGPYARYGSGLVAACVDEGVDYCDLTGEVHWMRRMIDRHHERAEESGARIVHTCGFDSIPSDLGNLFVQDAFKRKFGRYASEVRFYLKVAKGGFSGGTVASMLNLMEEASENKEVRRILVNPYSLSPGDKGPDGRDRMGAEHDARVGQWTAPFLMGSVNTRVVRRSNFLMDHVWGENFSYDERMLTGKGPKGAIAAGSISAGMVGFTGVAAIGPTRNLLSKFLPKPGEGPTPEQIEKGFYEVLFVAKDGDDELQAKVAGKKDPGYGATALMLAESAMELAQTEGNGGVLTPASSMGEGLIQRLQSAGMVFEVL</sequence>
<dbReference type="EMBL" id="CP042467">
    <property type="protein sequence ID" value="QED30128.1"/>
    <property type="molecule type" value="Genomic_DNA"/>
</dbReference>
<evidence type="ECO:0000259" key="1">
    <source>
        <dbReference type="Pfam" id="PF03435"/>
    </source>
</evidence>
<evidence type="ECO:0000313" key="3">
    <source>
        <dbReference type="Proteomes" id="UP000321595"/>
    </source>
</evidence>
<dbReference type="Gene3D" id="3.40.50.720">
    <property type="entry name" value="NAD(P)-binding Rossmann-like Domain"/>
    <property type="match status" value="1"/>
</dbReference>
<dbReference type="AlphaFoldDB" id="A0A5B8XYS9"/>
<name>A0A5B8XYS9_9DELT</name>
<dbReference type="InterPro" id="IPR005097">
    <property type="entry name" value="Sacchrp_dh_NADP-bd"/>
</dbReference>
<proteinExistence type="predicted"/>
<evidence type="ECO:0000313" key="2">
    <source>
        <dbReference type="EMBL" id="QED30128.1"/>
    </source>
</evidence>
<dbReference type="SUPFAM" id="SSF51735">
    <property type="entry name" value="NAD(P)-binding Rossmann-fold domains"/>
    <property type="match status" value="1"/>
</dbReference>
<feature type="domain" description="Saccharopine dehydrogenase NADP binding" evidence="1">
    <location>
        <begin position="6"/>
        <end position="133"/>
    </location>
</feature>
<keyword evidence="3" id="KW-1185">Reference proteome</keyword>
<accession>A0A5B8XYS9</accession>
<dbReference type="KEGG" id="bbae:FRD01_23415"/>
<dbReference type="InterPro" id="IPR036291">
    <property type="entry name" value="NAD(P)-bd_dom_sf"/>
</dbReference>
<dbReference type="InterPro" id="IPR051276">
    <property type="entry name" value="Saccharopine_DH-like_oxidrdct"/>
</dbReference>
<dbReference type="GO" id="GO:0009247">
    <property type="term" value="P:glycolipid biosynthetic process"/>
    <property type="evidence" value="ECO:0007669"/>
    <property type="project" value="TreeGrafter"/>
</dbReference>
<dbReference type="PANTHER" id="PTHR12286:SF5">
    <property type="entry name" value="SACCHAROPINE DEHYDROGENASE-LIKE OXIDOREDUCTASE"/>
    <property type="match status" value="1"/>
</dbReference>
<gene>
    <name evidence="2" type="ORF">FRD01_23415</name>
</gene>
<dbReference type="RefSeq" id="WP_146963541.1">
    <property type="nucleotide sequence ID" value="NZ_CP042467.1"/>
</dbReference>
<dbReference type="GO" id="GO:0005886">
    <property type="term" value="C:plasma membrane"/>
    <property type="evidence" value="ECO:0007669"/>
    <property type="project" value="TreeGrafter"/>
</dbReference>
<dbReference type="OrthoDB" id="4420885at2"/>
<dbReference type="PANTHER" id="PTHR12286">
    <property type="entry name" value="SACCHAROPINE DEHYDROGENASE-LIKE OXIDOREDUCTASE"/>
    <property type="match status" value="1"/>
</dbReference>
<dbReference type="Proteomes" id="UP000321595">
    <property type="component" value="Chromosome"/>
</dbReference>
<dbReference type="Pfam" id="PF03435">
    <property type="entry name" value="Sacchrp_dh_NADP"/>
    <property type="match status" value="1"/>
</dbReference>